<gene>
    <name evidence="1" type="ORF">VCS650_LOCUS43570</name>
</gene>
<feature type="non-terminal residue" evidence="1">
    <location>
        <position position="238"/>
    </location>
</feature>
<sequence>MVLPAWKIDIQITDIDGRVSDTRMISIVKLIQSIPLPELKKDDVETEIRVQTNTFKVNVPRKNMKKNLETVENMAHVQKMLEEAASTEIDNQASKKIANKNQVIELEATFELSRVNLLIEETTSELLQCVRPFVNISIISLVARTTMKTFDIDFDISLTDLNITHEQFLTTSNSALRIISIEHHANQENKHLLSIQGLLTSSVNPSFDSAPYNSIENQARLHIAKPVLMLQLEPFVSI</sequence>
<name>A0A815V3E9_9BILA</name>
<reference evidence="1" key="1">
    <citation type="submission" date="2021-02" db="EMBL/GenBank/DDBJ databases">
        <authorList>
            <person name="Nowell W R."/>
        </authorList>
    </citation>
    <scope>NUCLEOTIDE SEQUENCE</scope>
</reference>
<dbReference type="AlphaFoldDB" id="A0A815V3E9"/>
<protein>
    <submittedName>
        <fullName evidence="1">Uncharacterized protein</fullName>
    </submittedName>
</protein>
<dbReference type="EMBL" id="CAJNON010003967">
    <property type="protein sequence ID" value="CAF1527950.1"/>
    <property type="molecule type" value="Genomic_DNA"/>
</dbReference>
<dbReference type="Proteomes" id="UP000663891">
    <property type="component" value="Unassembled WGS sequence"/>
</dbReference>
<accession>A0A815V3E9</accession>
<proteinExistence type="predicted"/>
<evidence type="ECO:0000313" key="2">
    <source>
        <dbReference type="Proteomes" id="UP000663891"/>
    </source>
</evidence>
<dbReference type="OrthoDB" id="428159at2759"/>
<comment type="caution">
    <text evidence="1">The sequence shown here is derived from an EMBL/GenBank/DDBJ whole genome shotgun (WGS) entry which is preliminary data.</text>
</comment>
<organism evidence="1 2">
    <name type="scientific">Adineta steineri</name>
    <dbReference type="NCBI Taxonomy" id="433720"/>
    <lineage>
        <taxon>Eukaryota</taxon>
        <taxon>Metazoa</taxon>
        <taxon>Spiralia</taxon>
        <taxon>Gnathifera</taxon>
        <taxon>Rotifera</taxon>
        <taxon>Eurotatoria</taxon>
        <taxon>Bdelloidea</taxon>
        <taxon>Adinetida</taxon>
        <taxon>Adinetidae</taxon>
        <taxon>Adineta</taxon>
    </lineage>
</organism>
<evidence type="ECO:0000313" key="1">
    <source>
        <dbReference type="EMBL" id="CAF1527950.1"/>
    </source>
</evidence>